<dbReference type="AlphaFoldDB" id="A0ABD1NCN4"/>
<sequence length="55" mass="6235">MILSLLFSVHETRMNKHKESVATTFEFQPNREEETSLVEAADHSIILSSLLHPVA</sequence>
<evidence type="ECO:0000313" key="2">
    <source>
        <dbReference type="Proteomes" id="UP001603857"/>
    </source>
</evidence>
<evidence type="ECO:0000313" key="1">
    <source>
        <dbReference type="EMBL" id="KAL2345879.1"/>
    </source>
</evidence>
<proteinExistence type="predicted"/>
<reference evidence="1 2" key="1">
    <citation type="submission" date="2024-08" db="EMBL/GenBank/DDBJ databases">
        <title>Insights into the chromosomal genome structure of Flemingia macrophylla.</title>
        <authorList>
            <person name="Ding Y."/>
            <person name="Zhao Y."/>
            <person name="Bi W."/>
            <person name="Wu M."/>
            <person name="Zhao G."/>
            <person name="Gong Y."/>
            <person name="Li W."/>
            <person name="Zhang P."/>
        </authorList>
    </citation>
    <scope>NUCLEOTIDE SEQUENCE [LARGE SCALE GENOMIC DNA]</scope>
    <source>
        <strain evidence="1">DYQJB</strain>
        <tissue evidence="1">Leaf</tissue>
    </source>
</reference>
<gene>
    <name evidence="1" type="ORF">Fmac_007164</name>
</gene>
<keyword evidence="2" id="KW-1185">Reference proteome</keyword>
<name>A0ABD1NCN4_9FABA</name>
<protein>
    <submittedName>
        <fullName evidence="1">Uncharacterized protein</fullName>
    </submittedName>
</protein>
<dbReference type="Proteomes" id="UP001603857">
    <property type="component" value="Unassembled WGS sequence"/>
</dbReference>
<organism evidence="1 2">
    <name type="scientific">Flemingia macrophylla</name>
    <dbReference type="NCBI Taxonomy" id="520843"/>
    <lineage>
        <taxon>Eukaryota</taxon>
        <taxon>Viridiplantae</taxon>
        <taxon>Streptophyta</taxon>
        <taxon>Embryophyta</taxon>
        <taxon>Tracheophyta</taxon>
        <taxon>Spermatophyta</taxon>
        <taxon>Magnoliopsida</taxon>
        <taxon>eudicotyledons</taxon>
        <taxon>Gunneridae</taxon>
        <taxon>Pentapetalae</taxon>
        <taxon>rosids</taxon>
        <taxon>fabids</taxon>
        <taxon>Fabales</taxon>
        <taxon>Fabaceae</taxon>
        <taxon>Papilionoideae</taxon>
        <taxon>50 kb inversion clade</taxon>
        <taxon>NPAAA clade</taxon>
        <taxon>indigoferoid/millettioid clade</taxon>
        <taxon>Phaseoleae</taxon>
        <taxon>Flemingia</taxon>
    </lineage>
</organism>
<comment type="caution">
    <text evidence="1">The sequence shown here is derived from an EMBL/GenBank/DDBJ whole genome shotgun (WGS) entry which is preliminary data.</text>
</comment>
<accession>A0ABD1NCN4</accession>
<dbReference type="EMBL" id="JBGMDY010000002">
    <property type="protein sequence ID" value="KAL2345879.1"/>
    <property type="molecule type" value="Genomic_DNA"/>
</dbReference>